<proteinExistence type="inferred from homology"/>
<keyword evidence="6 19" id="KW-0256">Endoplasmic reticulum</keyword>
<evidence type="ECO:0000256" key="3">
    <source>
        <dbReference type="ARBA" id="ARBA00012049"/>
    </source>
</evidence>
<comment type="subcellular location">
    <subcellularLocation>
        <location evidence="1">Endoplasmic reticulum membrane</location>
        <topology evidence="1">Multi-pass membrane protein</topology>
    </subcellularLocation>
</comment>
<keyword evidence="7 19" id="KW-0521">NADP</keyword>
<evidence type="ECO:0000256" key="15">
    <source>
        <dbReference type="ARBA" id="ARBA00048095"/>
    </source>
</evidence>
<dbReference type="GO" id="GO:0016095">
    <property type="term" value="P:polyprenol catabolic process"/>
    <property type="evidence" value="ECO:0007669"/>
    <property type="project" value="UniProtKB-UniRule"/>
</dbReference>
<evidence type="ECO:0000256" key="7">
    <source>
        <dbReference type="ARBA" id="ARBA00022857"/>
    </source>
</evidence>
<evidence type="ECO:0000256" key="12">
    <source>
        <dbReference type="ARBA" id="ARBA00045898"/>
    </source>
</evidence>
<reference evidence="21" key="1">
    <citation type="submission" date="2025-08" db="UniProtKB">
        <authorList>
            <consortium name="Ensembl"/>
        </authorList>
    </citation>
    <scope>IDENTIFICATION</scope>
</reference>
<comment type="catalytic activity">
    <reaction evidence="18 19">
        <text>a di-trans,poly-cis-dolichal + NADP(+) = a di-trans,poly-cis-polyprenal + NADPH + H(+)</text>
        <dbReference type="Rhea" id="RHEA:80727"/>
        <dbReference type="Rhea" id="RHEA-COMP:19536"/>
        <dbReference type="Rhea" id="RHEA-COMP:19537"/>
        <dbReference type="ChEBI" id="CHEBI:15378"/>
        <dbReference type="ChEBI" id="CHEBI:57783"/>
        <dbReference type="ChEBI" id="CHEBI:58349"/>
        <dbReference type="ChEBI" id="CHEBI:231623"/>
        <dbReference type="ChEBI" id="CHEBI:231637"/>
        <dbReference type="EC" id="1.3.1.94"/>
    </reaction>
    <physiologicalReaction direction="right-to-left" evidence="18 19">
        <dbReference type="Rhea" id="RHEA:80729"/>
    </physiologicalReaction>
</comment>
<dbReference type="Proteomes" id="UP000694545">
    <property type="component" value="Unplaced"/>
</dbReference>
<evidence type="ECO:0000256" key="6">
    <source>
        <dbReference type="ARBA" id="ARBA00022824"/>
    </source>
</evidence>
<dbReference type="PANTHER" id="PTHR14624:SF0">
    <property type="entry name" value="POLYPRENOL REDUCTASE"/>
    <property type="match status" value="1"/>
</dbReference>
<evidence type="ECO:0000256" key="1">
    <source>
        <dbReference type="ARBA" id="ARBA00004477"/>
    </source>
</evidence>
<keyword evidence="10" id="KW-0443">Lipid metabolism</keyword>
<keyword evidence="11 19" id="KW-0472">Membrane</keyword>
<reference evidence="21" key="2">
    <citation type="submission" date="2025-09" db="UniProtKB">
        <authorList>
            <consortium name="Ensembl"/>
        </authorList>
    </citation>
    <scope>IDENTIFICATION</scope>
</reference>
<evidence type="ECO:0000256" key="9">
    <source>
        <dbReference type="ARBA" id="ARBA00023002"/>
    </source>
</evidence>
<evidence type="ECO:0000256" key="5">
    <source>
        <dbReference type="ARBA" id="ARBA00022692"/>
    </source>
</evidence>
<dbReference type="PROSITE" id="PS50244">
    <property type="entry name" value="S5A_REDUCTASE"/>
    <property type="match status" value="1"/>
</dbReference>
<feature type="transmembrane region" description="Helical" evidence="19">
    <location>
        <begin position="84"/>
        <end position="109"/>
    </location>
</feature>
<keyword evidence="5 19" id="KW-0812">Transmembrane</keyword>
<comment type="catalytic activity">
    <reaction evidence="15">
        <text>androst-4-ene-3,17-dione + NADPH + H(+) = 5alpha-androstan-3,17-dione + NADP(+)</text>
        <dbReference type="Rhea" id="RHEA:50816"/>
        <dbReference type="ChEBI" id="CHEBI:15378"/>
        <dbReference type="ChEBI" id="CHEBI:15994"/>
        <dbReference type="ChEBI" id="CHEBI:16422"/>
        <dbReference type="ChEBI" id="CHEBI:57783"/>
        <dbReference type="ChEBI" id="CHEBI:58349"/>
    </reaction>
    <physiologicalReaction direction="right-to-left" evidence="15">
        <dbReference type="Rhea" id="RHEA:50818"/>
    </physiologicalReaction>
</comment>
<dbReference type="GO" id="GO:0005789">
    <property type="term" value="C:endoplasmic reticulum membrane"/>
    <property type="evidence" value="ECO:0007669"/>
    <property type="project" value="UniProtKB-SubCell"/>
</dbReference>
<dbReference type="UniPathway" id="UPA00378"/>
<dbReference type="Pfam" id="PF02544">
    <property type="entry name" value="Steroid_dh"/>
    <property type="match status" value="1"/>
</dbReference>
<evidence type="ECO:0000256" key="2">
    <source>
        <dbReference type="ARBA" id="ARBA00004922"/>
    </source>
</evidence>
<accession>A0A8D2LXB9</accession>
<evidence type="ECO:0000256" key="17">
    <source>
        <dbReference type="ARBA" id="ARBA00049397"/>
    </source>
</evidence>
<evidence type="ECO:0000256" key="8">
    <source>
        <dbReference type="ARBA" id="ARBA00022989"/>
    </source>
</evidence>
<evidence type="ECO:0000256" key="16">
    <source>
        <dbReference type="ARBA" id="ARBA00048765"/>
    </source>
</evidence>
<evidence type="ECO:0000256" key="18">
    <source>
        <dbReference type="ARBA" id="ARBA00049427"/>
    </source>
</evidence>
<dbReference type="InterPro" id="IPR001104">
    <property type="entry name" value="3-oxo-5_a-steroid_4-DH_C"/>
</dbReference>
<dbReference type="EC" id="1.3.1.22" evidence="3 19"/>
<feature type="transmembrane region" description="Helical" evidence="19">
    <location>
        <begin position="176"/>
        <end position="195"/>
    </location>
</feature>
<feature type="transmembrane region" description="Helical" evidence="19">
    <location>
        <begin position="16"/>
        <end position="33"/>
    </location>
</feature>
<sequence>MDAVAGFGACVEAHKMALVWLVLAGSFFAALLAQRLPQLKPPSGTASLSFAGLFQDLIRYGKTKSGWQRPVGLQMFDVPKRWFYHFYVVSVTWNGFLLVLLIQSLLLSWPFPIWLQDLLTAVDGALQDKHRCTDSSVNGGESLSAFLVCLFVWLNSCRRLRECLHISIFSNSVIHIVQYCFGLCYYVLVGLTVLCQVPAKVREGKDYQLTVCWYHVLGLMMFIWASLHQHRCHVILANLRKNKSGKVVNLDHSIPFGDWFEMVSCPHYLAELLIYISMAITFGLNNFTWWLVVAYVFFNQAMSAVLSHEYYLSNFKHYPKCRKAYIPFLL</sequence>
<dbReference type="GO" id="GO:0047751">
    <property type="term" value="F:3-oxo-5-alpha-steroid 4-dehydrogenase (NADP+) activity"/>
    <property type="evidence" value="ECO:0007669"/>
    <property type="project" value="UniProtKB-UniRule"/>
</dbReference>
<evidence type="ECO:0000256" key="10">
    <source>
        <dbReference type="ARBA" id="ARBA00023098"/>
    </source>
</evidence>
<comment type="catalytic activity">
    <reaction evidence="16">
        <text>a 3-oxo-5alpha-steroid + NADP(+) = a 3-oxo-Delta(4)-steroid + NADPH + H(+)</text>
        <dbReference type="Rhea" id="RHEA:54384"/>
        <dbReference type="ChEBI" id="CHEBI:13601"/>
        <dbReference type="ChEBI" id="CHEBI:15378"/>
        <dbReference type="ChEBI" id="CHEBI:47909"/>
        <dbReference type="ChEBI" id="CHEBI:57783"/>
        <dbReference type="ChEBI" id="CHEBI:58349"/>
        <dbReference type="EC" id="1.3.1.22"/>
    </reaction>
    <physiologicalReaction direction="right-to-left" evidence="16">
        <dbReference type="Rhea" id="RHEA:54386"/>
    </physiologicalReaction>
</comment>
<evidence type="ECO:0000256" key="14">
    <source>
        <dbReference type="ARBA" id="ARBA00047186"/>
    </source>
</evidence>
<feature type="domain" description="3-oxo-5-alpha-steroid 4-dehydrogenase C-terminal" evidence="20">
    <location>
        <begin position="183"/>
        <end position="330"/>
    </location>
</feature>
<evidence type="ECO:0000256" key="4">
    <source>
        <dbReference type="ARBA" id="ARBA00012522"/>
    </source>
</evidence>
<dbReference type="PANTHER" id="PTHR14624">
    <property type="entry name" value="DFG10 PROTEIN"/>
    <property type="match status" value="1"/>
</dbReference>
<comment type="pathway">
    <text evidence="2 19">Protein modification; protein glycosylation.</text>
</comment>
<dbReference type="AlphaFoldDB" id="A0A8D2LXB9"/>
<comment type="catalytic activity">
    <reaction evidence="17">
        <text>17beta-hydroxy-5alpha-androstan-3-one + NADP(+) = testosterone + NADPH + H(+)</text>
        <dbReference type="Rhea" id="RHEA:50820"/>
        <dbReference type="ChEBI" id="CHEBI:15378"/>
        <dbReference type="ChEBI" id="CHEBI:16330"/>
        <dbReference type="ChEBI" id="CHEBI:17347"/>
        <dbReference type="ChEBI" id="CHEBI:57783"/>
        <dbReference type="ChEBI" id="CHEBI:58349"/>
        <dbReference type="EC" id="1.3.1.22"/>
    </reaction>
    <physiologicalReaction direction="right-to-left" evidence="17">
        <dbReference type="Rhea" id="RHEA:50822"/>
    </physiologicalReaction>
</comment>
<evidence type="ECO:0000256" key="19">
    <source>
        <dbReference type="RuleBase" id="RU367081"/>
    </source>
</evidence>
<keyword evidence="8 19" id="KW-1133">Transmembrane helix</keyword>
<dbReference type="GO" id="GO:0160198">
    <property type="term" value="F:polyprenal reductase activity"/>
    <property type="evidence" value="ECO:0007669"/>
    <property type="project" value="UniProtKB-EC"/>
</dbReference>
<dbReference type="FunFam" id="1.20.120.1630:FF:000021">
    <property type="entry name" value="Polyprenol reductase 1"/>
    <property type="match status" value="1"/>
</dbReference>
<dbReference type="Ensembl" id="ENSVKKT00000028626.1">
    <property type="protein sequence ID" value="ENSVKKP00000027953.1"/>
    <property type="gene ID" value="ENSVKKG00000018118.1"/>
</dbReference>
<evidence type="ECO:0000259" key="20">
    <source>
        <dbReference type="Pfam" id="PF02544"/>
    </source>
</evidence>
<dbReference type="OMA" id="RFYETNF"/>
<evidence type="ECO:0000313" key="22">
    <source>
        <dbReference type="Proteomes" id="UP000694545"/>
    </source>
</evidence>
<feature type="transmembrane region" description="Helical" evidence="19">
    <location>
        <begin position="207"/>
        <end position="227"/>
    </location>
</feature>
<name>A0A8D2LXB9_VARKO</name>
<evidence type="ECO:0000256" key="13">
    <source>
        <dbReference type="ARBA" id="ARBA00046320"/>
    </source>
</evidence>
<protein>
    <recommendedName>
        <fullName evidence="14 19">Polyprenal reductase</fullName>
        <ecNumber evidence="3 19">1.3.1.22</ecNumber>
        <ecNumber evidence="4 19">1.3.1.94</ecNumber>
    </recommendedName>
</protein>
<dbReference type="EC" id="1.3.1.94" evidence="4 19"/>
<organism evidence="21 22">
    <name type="scientific">Varanus komodoensis</name>
    <name type="common">Komodo dragon</name>
    <dbReference type="NCBI Taxonomy" id="61221"/>
    <lineage>
        <taxon>Eukaryota</taxon>
        <taxon>Metazoa</taxon>
        <taxon>Chordata</taxon>
        <taxon>Craniata</taxon>
        <taxon>Vertebrata</taxon>
        <taxon>Euteleostomi</taxon>
        <taxon>Lepidosauria</taxon>
        <taxon>Squamata</taxon>
        <taxon>Bifurcata</taxon>
        <taxon>Unidentata</taxon>
        <taxon>Episquamata</taxon>
        <taxon>Toxicofera</taxon>
        <taxon>Anguimorpha</taxon>
        <taxon>Paleoanguimorpha</taxon>
        <taxon>Varanoidea</taxon>
        <taxon>Varanidae</taxon>
        <taxon>Varanus</taxon>
    </lineage>
</organism>
<evidence type="ECO:0000313" key="21">
    <source>
        <dbReference type="Ensembl" id="ENSVKKP00000027953.1"/>
    </source>
</evidence>
<evidence type="ECO:0000256" key="11">
    <source>
        <dbReference type="ARBA" id="ARBA00023136"/>
    </source>
</evidence>
<dbReference type="GO" id="GO:0102389">
    <property type="term" value="F:polyprenol reductase activity"/>
    <property type="evidence" value="ECO:0007669"/>
    <property type="project" value="UniProtKB-UniRule"/>
</dbReference>
<keyword evidence="9 19" id="KW-0560">Oxidoreductase</keyword>
<comment type="similarity">
    <text evidence="13 19">Belongs to the steroid 5-alpha reductase family. Polyprenal reductase subfamily.</text>
</comment>
<dbReference type="InterPro" id="IPR039698">
    <property type="entry name" value="Dfg10/SRD5A3"/>
</dbReference>
<comment type="function">
    <text evidence="12">Plays a key role in early steps of protein N-linked glycosylation by being involved in the conversion of polyprenol into dolichol. Acts as a polyprenal reductase that mediates the reduction of polyprenal into dolichal in a NADP-dependent mechanism. Dolichols are required for the synthesis of dolichol-linked monosaccharides and the oligosaccharide precursor used for N-glycosylation. Also able to convert testosterone (T) into 5-alpha-dihydrotestosterone (DHT).</text>
</comment>
<keyword evidence="22" id="KW-1185">Reference proteome</keyword>
<dbReference type="GO" id="GO:0006488">
    <property type="term" value="P:dolichol-linked oligosaccharide biosynthetic process"/>
    <property type="evidence" value="ECO:0007669"/>
    <property type="project" value="UniProtKB-UniRule"/>
</dbReference>
<feature type="transmembrane region" description="Helical" evidence="19">
    <location>
        <begin position="272"/>
        <end position="298"/>
    </location>
</feature>